<dbReference type="PANTHER" id="PTHR30096:SF0">
    <property type="entry name" value="4,5-DOPA DIOXYGENASE EXTRADIOL-LIKE PROTEIN"/>
    <property type="match status" value="1"/>
</dbReference>
<dbReference type="InterPro" id="IPR014436">
    <property type="entry name" value="Extradiol_dOase_DODA"/>
</dbReference>
<keyword evidence="4" id="KW-0862">Zinc</keyword>
<evidence type="ECO:0000256" key="1">
    <source>
        <dbReference type="ARBA" id="ARBA00001947"/>
    </source>
</evidence>
<keyword evidence="3" id="KW-0479">Metal-binding</keyword>
<keyword evidence="5" id="KW-0560">Oxidoreductase</keyword>
<dbReference type="AlphaFoldDB" id="A0A7W5DP91"/>
<reference evidence="7 8" key="1">
    <citation type="submission" date="2020-08" db="EMBL/GenBank/DDBJ databases">
        <title>Genomic Encyclopedia of Type Strains, Phase IV (KMG-IV): sequencing the most valuable type-strain genomes for metagenomic binning, comparative biology and taxonomic classification.</title>
        <authorList>
            <person name="Goeker M."/>
        </authorList>
    </citation>
    <scope>NUCLEOTIDE SEQUENCE [LARGE SCALE GENOMIC DNA]</scope>
    <source>
        <strain evidence="7 8">DSM 27471</strain>
    </source>
</reference>
<dbReference type="EMBL" id="JACHYB010000001">
    <property type="protein sequence ID" value="MBB3186472.1"/>
    <property type="molecule type" value="Genomic_DNA"/>
</dbReference>
<evidence type="ECO:0000313" key="7">
    <source>
        <dbReference type="EMBL" id="MBB3186472.1"/>
    </source>
</evidence>
<dbReference type="GO" id="GO:0008198">
    <property type="term" value="F:ferrous iron binding"/>
    <property type="evidence" value="ECO:0007669"/>
    <property type="project" value="InterPro"/>
</dbReference>
<accession>A0A7W5DP91</accession>
<dbReference type="InterPro" id="IPR004183">
    <property type="entry name" value="Xdiol_dOase_suB"/>
</dbReference>
<name>A0A7W5DP91_9PORP</name>
<dbReference type="SUPFAM" id="SSF53213">
    <property type="entry name" value="LigB-like"/>
    <property type="match status" value="1"/>
</dbReference>
<dbReference type="CDD" id="cd07363">
    <property type="entry name" value="45_DOPA_Dioxygenase"/>
    <property type="match status" value="1"/>
</dbReference>
<organism evidence="7 8">
    <name type="scientific">Microbacter margulisiae</name>
    <dbReference type="NCBI Taxonomy" id="1350067"/>
    <lineage>
        <taxon>Bacteria</taxon>
        <taxon>Pseudomonadati</taxon>
        <taxon>Bacteroidota</taxon>
        <taxon>Bacteroidia</taxon>
        <taxon>Bacteroidales</taxon>
        <taxon>Porphyromonadaceae</taxon>
        <taxon>Microbacter</taxon>
    </lineage>
</organism>
<keyword evidence="7" id="KW-0223">Dioxygenase</keyword>
<dbReference type="RefSeq" id="WP_183412364.1">
    <property type="nucleotide sequence ID" value="NZ_JACHYB010000001.1"/>
</dbReference>
<evidence type="ECO:0000256" key="4">
    <source>
        <dbReference type="ARBA" id="ARBA00022833"/>
    </source>
</evidence>
<proteinExistence type="inferred from homology"/>
<dbReference type="GO" id="GO:0008270">
    <property type="term" value="F:zinc ion binding"/>
    <property type="evidence" value="ECO:0007669"/>
    <property type="project" value="InterPro"/>
</dbReference>
<feature type="domain" description="Extradiol ring-cleavage dioxygenase class III enzyme subunit B" evidence="6">
    <location>
        <begin position="44"/>
        <end position="252"/>
    </location>
</feature>
<dbReference type="PANTHER" id="PTHR30096">
    <property type="entry name" value="4,5-DOPA DIOXYGENASE EXTRADIOL-LIKE PROTEIN"/>
    <property type="match status" value="1"/>
</dbReference>
<comment type="cofactor">
    <cofactor evidence="1">
        <name>Zn(2+)</name>
        <dbReference type="ChEBI" id="CHEBI:29105"/>
    </cofactor>
</comment>
<evidence type="ECO:0000256" key="3">
    <source>
        <dbReference type="ARBA" id="ARBA00022723"/>
    </source>
</evidence>
<dbReference type="Pfam" id="PF02900">
    <property type="entry name" value="LigB"/>
    <property type="match status" value="1"/>
</dbReference>
<comment type="similarity">
    <text evidence="2">Belongs to the DODA-type extradiol aromatic ring-opening dioxygenase family.</text>
</comment>
<gene>
    <name evidence="7" type="ORF">FHX64_000635</name>
</gene>
<dbReference type="Gene3D" id="3.40.830.10">
    <property type="entry name" value="LigB-like"/>
    <property type="match status" value="1"/>
</dbReference>
<evidence type="ECO:0000256" key="5">
    <source>
        <dbReference type="ARBA" id="ARBA00023002"/>
    </source>
</evidence>
<evidence type="ECO:0000259" key="6">
    <source>
        <dbReference type="Pfam" id="PF02900"/>
    </source>
</evidence>
<keyword evidence="8" id="KW-1185">Reference proteome</keyword>
<dbReference type="GO" id="GO:0016702">
    <property type="term" value="F:oxidoreductase activity, acting on single donors with incorporation of molecular oxygen, incorporation of two atoms of oxygen"/>
    <property type="evidence" value="ECO:0007669"/>
    <property type="project" value="UniProtKB-ARBA"/>
</dbReference>
<sequence length="272" mass="30455">MIPIEKLPVFYIPHGGGPWHAMGDESGDPAGYEKLRVYLANLGKTYKKNIKNILVVSAHWEETVPTIYCEKNPRLYYDYYGFPPSTYHLKWSASGNPTLEVRVDELLRNNGFATQRDTERGYDHGAFVPLMVAFPKAQIPVIQLSLMHGLDPQQHIEMGKALEPLRSEGVLIIGSGMSYHNMRGFMSGNNDITAVSKKFDDWLTGTVMLQDSIERNNALIHWHQAPGARECHPRSEHLVPLFLIAGAAGNDAGQHDYSEILMDVAISGYKFG</sequence>
<dbReference type="Proteomes" id="UP000544222">
    <property type="component" value="Unassembled WGS sequence"/>
</dbReference>
<comment type="caution">
    <text evidence="7">The sequence shown here is derived from an EMBL/GenBank/DDBJ whole genome shotgun (WGS) entry which is preliminary data.</text>
</comment>
<protein>
    <submittedName>
        <fullName evidence="7">Aromatic ring-opening dioxygenase catalytic subunit (LigB family)</fullName>
    </submittedName>
</protein>
<evidence type="ECO:0000313" key="8">
    <source>
        <dbReference type="Proteomes" id="UP000544222"/>
    </source>
</evidence>
<evidence type="ECO:0000256" key="2">
    <source>
        <dbReference type="ARBA" id="ARBA00007581"/>
    </source>
</evidence>
<dbReference type="PIRSF" id="PIRSF006157">
    <property type="entry name" value="Doxgns_DODA"/>
    <property type="match status" value="1"/>
</dbReference>